<name>A0A2H0B4H0_9BACT</name>
<dbReference type="AlphaFoldDB" id="A0A2H0B4H0"/>
<comment type="caution">
    <text evidence="7">The sequence shown here is derived from an EMBL/GenBank/DDBJ whole genome shotgun (WGS) entry which is preliminary data.</text>
</comment>
<dbReference type="EC" id="3.1.21.4" evidence="6"/>
<keyword evidence="1" id="KW-0540">Nuclease</keyword>
<evidence type="ECO:0000313" key="8">
    <source>
        <dbReference type="Proteomes" id="UP000231081"/>
    </source>
</evidence>
<evidence type="ECO:0000256" key="2">
    <source>
        <dbReference type="ARBA" id="ARBA00022747"/>
    </source>
</evidence>
<proteinExistence type="predicted"/>
<evidence type="ECO:0000256" key="5">
    <source>
        <dbReference type="ARBA" id="ARBA00093760"/>
    </source>
</evidence>
<comment type="catalytic activity">
    <reaction evidence="5">
        <text>Endonucleolytic cleavage of DNA to give specific double-stranded fragments with terminal 5'-phosphates.</text>
        <dbReference type="EC" id="3.1.21.4"/>
    </reaction>
</comment>
<evidence type="ECO:0000256" key="4">
    <source>
        <dbReference type="ARBA" id="ARBA00022801"/>
    </source>
</evidence>
<keyword evidence="4" id="KW-0378">Hydrolase</keyword>
<evidence type="ECO:0000313" key="7">
    <source>
        <dbReference type="EMBL" id="PIP52555.1"/>
    </source>
</evidence>
<dbReference type="GO" id="GO:0003677">
    <property type="term" value="F:DNA binding"/>
    <property type="evidence" value="ECO:0007669"/>
    <property type="project" value="InterPro"/>
</dbReference>
<keyword evidence="2" id="KW-0680">Restriction system</keyword>
<dbReference type="Proteomes" id="UP000231081">
    <property type="component" value="Unassembled WGS sequence"/>
</dbReference>
<dbReference type="GO" id="GO:0009036">
    <property type="term" value="F:type II site-specific deoxyribonuclease activity"/>
    <property type="evidence" value="ECO:0007669"/>
    <property type="project" value="InterPro"/>
</dbReference>
<dbReference type="Pfam" id="PF09520">
    <property type="entry name" value="RE_TdeIII"/>
    <property type="match status" value="1"/>
</dbReference>
<evidence type="ECO:0000256" key="1">
    <source>
        <dbReference type="ARBA" id="ARBA00022722"/>
    </source>
</evidence>
<evidence type="ECO:0000256" key="3">
    <source>
        <dbReference type="ARBA" id="ARBA00022759"/>
    </source>
</evidence>
<keyword evidence="3" id="KW-0255">Endonuclease</keyword>
<evidence type="ECO:0000256" key="6">
    <source>
        <dbReference type="ARBA" id="ARBA00093790"/>
    </source>
</evidence>
<organism evidence="7 8">
    <name type="scientific">Candidatus Beckwithbacteria bacterium CG23_combo_of_CG06-09_8_20_14_all_47_9</name>
    <dbReference type="NCBI Taxonomy" id="1974498"/>
    <lineage>
        <taxon>Bacteria</taxon>
        <taxon>Candidatus Beckwithiibacteriota</taxon>
    </lineage>
</organism>
<protein>
    <recommendedName>
        <fullName evidence="6">type II site-specific deoxyribonuclease</fullName>
        <ecNumber evidence="6">3.1.21.4</ecNumber>
    </recommendedName>
</protein>
<gene>
    <name evidence="7" type="ORF">COX09_00835</name>
</gene>
<dbReference type="EMBL" id="PCSQ01000019">
    <property type="protein sequence ID" value="PIP52555.1"/>
    <property type="molecule type" value="Genomic_DNA"/>
</dbReference>
<reference evidence="7 8" key="1">
    <citation type="submission" date="2017-09" db="EMBL/GenBank/DDBJ databases">
        <title>Depth-based differentiation of microbial function through sediment-hosted aquifers and enrichment of novel symbionts in the deep terrestrial subsurface.</title>
        <authorList>
            <person name="Probst A.J."/>
            <person name="Ladd B."/>
            <person name="Jarett J.K."/>
            <person name="Geller-Mcgrath D.E."/>
            <person name="Sieber C.M."/>
            <person name="Emerson J.B."/>
            <person name="Anantharaman K."/>
            <person name="Thomas B.C."/>
            <person name="Malmstrom R."/>
            <person name="Stieglmeier M."/>
            <person name="Klingl A."/>
            <person name="Woyke T."/>
            <person name="Ryan C.M."/>
            <person name="Banfield J.F."/>
        </authorList>
    </citation>
    <scope>NUCLEOTIDE SEQUENCE [LARGE SCALE GENOMIC DNA]</scope>
    <source>
        <strain evidence="7">CG23_combo_of_CG06-09_8_20_14_all_47_9</strain>
    </source>
</reference>
<sequence length="49" mass="5467">MDLANEVLIGKEFWDMVGGNGTYEEILSIYQEVGKDKGPDMLDQLALGY</sequence>
<dbReference type="InterPro" id="IPR019045">
    <property type="entry name" value="Restrct_endonuc_II_HinfI"/>
</dbReference>
<accession>A0A2H0B4H0</accession>
<dbReference type="GO" id="GO:0009307">
    <property type="term" value="P:DNA restriction-modification system"/>
    <property type="evidence" value="ECO:0007669"/>
    <property type="project" value="InterPro"/>
</dbReference>